<dbReference type="OrthoDB" id="2405336at2759"/>
<protein>
    <submittedName>
        <fullName evidence="2">Uncharacterized protein</fullName>
    </submittedName>
</protein>
<sequence length="122" mass="13727">MPKEKVNQRISRRKNSSNITNSKTATSEADKIAARLAAARFIKSSTQRKRQDANVELVASSSQSRGVRNFEDSCNLSQIQEQEMRDEDREEALAALADASSNMNTLRSMENAPSIRIYDINY</sequence>
<dbReference type="EMBL" id="CAGKOT010000005">
    <property type="protein sequence ID" value="CAB5340148.1"/>
    <property type="molecule type" value="Genomic_DNA"/>
</dbReference>
<comment type="caution">
    <text evidence="2">The sequence shown here is derived from an EMBL/GenBank/DDBJ whole genome shotgun (WGS) entry which is preliminary data.</text>
</comment>
<dbReference type="AlphaFoldDB" id="A0A915YV35"/>
<accession>A0A915YV35</accession>
<gene>
    <name evidence="2" type="ORF">CHRIB12_LOCUS3581</name>
</gene>
<evidence type="ECO:0000256" key="1">
    <source>
        <dbReference type="SAM" id="MobiDB-lite"/>
    </source>
</evidence>
<evidence type="ECO:0000313" key="2">
    <source>
        <dbReference type="EMBL" id="CAB5340148.1"/>
    </source>
</evidence>
<evidence type="ECO:0000313" key="3">
    <source>
        <dbReference type="Proteomes" id="UP000684084"/>
    </source>
</evidence>
<feature type="region of interest" description="Disordered" evidence="1">
    <location>
        <begin position="1"/>
        <end position="28"/>
    </location>
</feature>
<dbReference type="VEuPathDB" id="FungiDB:RhiirFUN_023916"/>
<proteinExistence type="predicted"/>
<name>A0A915YV35_9GLOM</name>
<organism evidence="2 3">
    <name type="scientific">Rhizophagus irregularis</name>
    <dbReference type="NCBI Taxonomy" id="588596"/>
    <lineage>
        <taxon>Eukaryota</taxon>
        <taxon>Fungi</taxon>
        <taxon>Fungi incertae sedis</taxon>
        <taxon>Mucoromycota</taxon>
        <taxon>Glomeromycotina</taxon>
        <taxon>Glomeromycetes</taxon>
        <taxon>Glomerales</taxon>
        <taxon>Glomeraceae</taxon>
        <taxon>Rhizophagus</taxon>
    </lineage>
</organism>
<reference evidence="2" key="1">
    <citation type="submission" date="2020-05" db="EMBL/GenBank/DDBJ databases">
        <authorList>
            <person name="Rincon C."/>
            <person name="Sanders R I."/>
            <person name="Robbins C."/>
            <person name="Chaturvedi A."/>
        </authorList>
    </citation>
    <scope>NUCLEOTIDE SEQUENCE</scope>
    <source>
        <strain evidence="2">CHB12</strain>
    </source>
</reference>
<dbReference type="Proteomes" id="UP000684084">
    <property type="component" value="Unassembled WGS sequence"/>
</dbReference>
<feature type="compositionally biased region" description="Polar residues" evidence="1">
    <location>
        <begin position="16"/>
        <end position="27"/>
    </location>
</feature>